<evidence type="ECO:0000313" key="1">
    <source>
        <dbReference type="EMBL" id="GGE43637.1"/>
    </source>
</evidence>
<gene>
    <name evidence="1" type="ORF">GCM10011360_33660</name>
</gene>
<dbReference type="Proteomes" id="UP000612855">
    <property type="component" value="Unassembled WGS sequence"/>
</dbReference>
<reference evidence="2" key="1">
    <citation type="journal article" date="2019" name="Int. J. Syst. Evol. Microbiol.">
        <title>The Global Catalogue of Microorganisms (GCM) 10K type strain sequencing project: providing services to taxonomists for standard genome sequencing and annotation.</title>
        <authorList>
            <consortium name="The Broad Institute Genomics Platform"/>
            <consortium name="The Broad Institute Genome Sequencing Center for Infectious Disease"/>
            <person name="Wu L."/>
            <person name="Ma J."/>
        </authorList>
    </citation>
    <scope>NUCLEOTIDE SEQUENCE [LARGE SCALE GENOMIC DNA]</scope>
    <source>
        <strain evidence="2">CGMCC 1.12664</strain>
    </source>
</reference>
<organism evidence="1 2">
    <name type="scientific">Primorskyibacter flagellatus</name>
    <dbReference type="NCBI Taxonomy" id="1387277"/>
    <lineage>
        <taxon>Bacteria</taxon>
        <taxon>Pseudomonadati</taxon>
        <taxon>Pseudomonadota</taxon>
        <taxon>Alphaproteobacteria</taxon>
        <taxon>Rhodobacterales</taxon>
        <taxon>Roseobacteraceae</taxon>
        <taxon>Primorskyibacter</taxon>
    </lineage>
</organism>
<sequence length="72" mass="8212">MTKIHNLQTPQSVIPKQWHRSYPPSSVSGTGWMLDALDDLAAFARDRELPEIADRVQEARAEIAPYLEYQDS</sequence>
<protein>
    <submittedName>
        <fullName evidence="1">Uncharacterized protein</fullName>
    </submittedName>
</protein>
<dbReference type="AlphaFoldDB" id="A0A917AE35"/>
<accession>A0A917AE35</accession>
<dbReference type="EMBL" id="BMFJ01000002">
    <property type="protein sequence ID" value="GGE43637.1"/>
    <property type="molecule type" value="Genomic_DNA"/>
</dbReference>
<dbReference type="RefSeq" id="WP_188478981.1">
    <property type="nucleotide sequence ID" value="NZ_BMFJ01000002.1"/>
</dbReference>
<evidence type="ECO:0000313" key="2">
    <source>
        <dbReference type="Proteomes" id="UP000612855"/>
    </source>
</evidence>
<name>A0A917AE35_9RHOB</name>
<proteinExistence type="predicted"/>
<keyword evidence="2" id="KW-1185">Reference proteome</keyword>
<comment type="caution">
    <text evidence="1">The sequence shown here is derived from an EMBL/GenBank/DDBJ whole genome shotgun (WGS) entry which is preliminary data.</text>
</comment>